<keyword evidence="4" id="KW-0051">Antiviral defense</keyword>
<dbReference type="Gene3D" id="1.10.520.30">
    <property type="entry name" value="AF1862-like domain"/>
    <property type="match status" value="1"/>
</dbReference>
<comment type="similarity">
    <text evidence="2">Belongs to the CRISPR system Cmr5 family.</text>
</comment>
<evidence type="ECO:0000256" key="4">
    <source>
        <dbReference type="ARBA" id="ARBA00023118"/>
    </source>
</evidence>
<keyword evidence="3" id="KW-0963">Cytoplasm</keyword>
<dbReference type="SUPFAM" id="SSF158568">
    <property type="entry name" value="AF1862-like"/>
    <property type="match status" value="1"/>
</dbReference>
<dbReference type="Proteomes" id="UP001428290">
    <property type="component" value="Unassembled WGS sequence"/>
</dbReference>
<evidence type="ECO:0000313" key="6">
    <source>
        <dbReference type="EMBL" id="GAA5527589.1"/>
    </source>
</evidence>
<gene>
    <name evidence="6" type="ORF">Hgul01_01376</name>
</gene>
<comment type="caution">
    <text evidence="6">The sequence shown here is derived from an EMBL/GenBank/DDBJ whole genome shotgun (WGS) entry which is preliminary data.</text>
</comment>
<evidence type="ECO:0000256" key="5">
    <source>
        <dbReference type="ARBA" id="ARBA00030001"/>
    </source>
</evidence>
<evidence type="ECO:0000313" key="7">
    <source>
        <dbReference type="Proteomes" id="UP001428290"/>
    </source>
</evidence>
<dbReference type="EMBL" id="BAABRU010000004">
    <property type="protein sequence ID" value="GAA5527589.1"/>
    <property type="molecule type" value="Genomic_DNA"/>
</dbReference>
<organism evidence="6 7">
    <name type="scientific">Herpetosiphon gulosus</name>
    <dbReference type="NCBI Taxonomy" id="1973496"/>
    <lineage>
        <taxon>Bacteria</taxon>
        <taxon>Bacillati</taxon>
        <taxon>Chloroflexota</taxon>
        <taxon>Chloroflexia</taxon>
        <taxon>Herpetosiphonales</taxon>
        <taxon>Herpetosiphonaceae</taxon>
        <taxon>Herpetosiphon</taxon>
    </lineage>
</organism>
<evidence type="ECO:0000256" key="2">
    <source>
        <dbReference type="ARBA" id="ARBA00006161"/>
    </source>
</evidence>
<comment type="subcellular location">
    <subcellularLocation>
        <location evidence="1">Cytoplasm</location>
    </subcellularLocation>
</comment>
<proteinExistence type="inferred from homology"/>
<dbReference type="InterPro" id="IPR023101">
    <property type="entry name" value="AF1862-like_dom_sf"/>
</dbReference>
<dbReference type="Pfam" id="PF09701">
    <property type="entry name" value="Cas_Cmr5"/>
    <property type="match status" value="1"/>
</dbReference>
<protein>
    <recommendedName>
        <fullName evidence="5">CRISPR type III-B/RAMP module-associated protein Cmr5</fullName>
    </recommendedName>
</protein>
<evidence type="ECO:0000256" key="3">
    <source>
        <dbReference type="ARBA" id="ARBA00022490"/>
    </source>
</evidence>
<dbReference type="InterPro" id="IPR010160">
    <property type="entry name" value="CRISPR-assoc_prot_Cmr5"/>
</dbReference>
<accession>A0ABP9WWU2</accession>
<dbReference type="RefSeq" id="WP_345721210.1">
    <property type="nucleotide sequence ID" value="NZ_BAABRU010000004.1"/>
</dbReference>
<evidence type="ECO:0000256" key="1">
    <source>
        <dbReference type="ARBA" id="ARBA00004496"/>
    </source>
</evidence>
<reference evidence="6 7" key="1">
    <citation type="submission" date="2024-02" db="EMBL/GenBank/DDBJ databases">
        <title>Herpetosiphon gulosus NBRC 112829.</title>
        <authorList>
            <person name="Ichikawa N."/>
            <person name="Katano-Makiyama Y."/>
            <person name="Hidaka K."/>
        </authorList>
    </citation>
    <scope>NUCLEOTIDE SEQUENCE [LARGE SCALE GENOMIC DNA]</scope>
    <source>
        <strain evidence="6 7">NBRC 112829</strain>
    </source>
</reference>
<name>A0ABP9WWU2_9CHLR</name>
<keyword evidence="7" id="KW-1185">Reference proteome</keyword>
<sequence>MSNPVFQTRDQDYAKSAHGHIEIVLQKYPELDIRSKGEKVRQIAIEHQTSRNVYGSMAHKLPILIRSAGLVQALAFAQSRDKPEINLFLKHLAITIGFTCKAQEFAANIAKLELADYMYRTQQILDALLWYKRFAQSILDIKSTDSIQ</sequence>